<accession>A0A427TWP8</accession>
<dbReference type="Pfam" id="PF05343">
    <property type="entry name" value="Peptidase_M42"/>
    <property type="match status" value="1"/>
</dbReference>
<evidence type="ECO:0000313" key="5">
    <source>
        <dbReference type="Proteomes" id="UP000279911"/>
    </source>
</evidence>
<dbReference type="Proteomes" id="UP000279911">
    <property type="component" value="Unassembled WGS sequence"/>
</dbReference>
<protein>
    <submittedName>
        <fullName evidence="4">M20/M25/M40 family metallo-hydrolase</fullName>
    </submittedName>
</protein>
<keyword evidence="2" id="KW-0479">Metal-binding</keyword>
<sequence length="427" mass="47326">MENNILLARHGLQKEDCITSPRGNAAQLLFRLTPGSLENDLSLVKGINEASQEINSPGPGMLIDPIKGDLPLSDIDPYIRGAVRWLNELGIYTFGSCDGHGKRSAFIFLKKYPNSKQIELIKAAVPASIKCRIEGKNFRLAYAQENQRVLLEFAENLYQVYKNPGYLKNLQAENFKSSLIELLNIPGVSTDERAVRLSLRNKVNRLLDHSFIDRKGNLLGFMECGTGPTILLSAHMDTVEEIVAGRKIIEEGTNLRSSEGILGADDRAGIAAILSILKRIRKTSFNGTIKVAFTVEEEIGCRGSREIDKDFLEDVDAAIVIDRRGKRDIVTSNGGFSFCPEEFGMLFEQAGRLAGMEDWRITPGGLSDAKVFAQHAIPSVNLSAGYQNEHTDFETVDYLATFETILLVEALLHHNLIQKKFTTNLAI</sequence>
<dbReference type="InterPro" id="IPR008007">
    <property type="entry name" value="Peptidase_M42"/>
</dbReference>
<name>A0A427TWP8_9BACI</name>
<dbReference type="PANTHER" id="PTHR42994:SF2">
    <property type="entry name" value="PEPTIDASE"/>
    <property type="match status" value="1"/>
</dbReference>
<dbReference type="EMBL" id="RSFW01000006">
    <property type="protein sequence ID" value="RSD28585.1"/>
    <property type="molecule type" value="Genomic_DNA"/>
</dbReference>
<evidence type="ECO:0000256" key="1">
    <source>
        <dbReference type="ARBA" id="ARBA00001947"/>
    </source>
</evidence>
<dbReference type="PROSITE" id="PS00758">
    <property type="entry name" value="ARGE_DAPE_CPG2_1"/>
    <property type="match status" value="1"/>
</dbReference>
<evidence type="ECO:0000256" key="2">
    <source>
        <dbReference type="ARBA" id="ARBA00022723"/>
    </source>
</evidence>
<dbReference type="Gene3D" id="3.40.630.10">
    <property type="entry name" value="Zn peptidases"/>
    <property type="match status" value="1"/>
</dbReference>
<gene>
    <name evidence="4" type="ORF">EJA10_03080</name>
</gene>
<dbReference type="OrthoDB" id="8441064at2"/>
<dbReference type="RefSeq" id="WP_125478548.1">
    <property type="nucleotide sequence ID" value="NZ_RSFW01000006.1"/>
</dbReference>
<proteinExistence type="predicted"/>
<keyword evidence="3 4" id="KW-0378">Hydrolase</keyword>
<evidence type="ECO:0000313" key="4">
    <source>
        <dbReference type="EMBL" id="RSD28585.1"/>
    </source>
</evidence>
<dbReference type="SUPFAM" id="SSF53187">
    <property type="entry name" value="Zn-dependent exopeptidases"/>
    <property type="match status" value="1"/>
</dbReference>
<dbReference type="GO" id="GO:0016787">
    <property type="term" value="F:hydrolase activity"/>
    <property type="evidence" value="ECO:0007669"/>
    <property type="project" value="UniProtKB-KW"/>
</dbReference>
<organism evidence="4 5">
    <name type="scientific">Mesobacillus subterraneus</name>
    <dbReference type="NCBI Taxonomy" id="285983"/>
    <lineage>
        <taxon>Bacteria</taxon>
        <taxon>Bacillati</taxon>
        <taxon>Bacillota</taxon>
        <taxon>Bacilli</taxon>
        <taxon>Bacillales</taxon>
        <taxon>Bacillaceae</taxon>
        <taxon>Mesobacillus</taxon>
    </lineage>
</organism>
<comment type="caution">
    <text evidence="4">The sequence shown here is derived from an EMBL/GenBank/DDBJ whole genome shotgun (WGS) entry which is preliminary data.</text>
</comment>
<dbReference type="InterPro" id="IPR001261">
    <property type="entry name" value="ArgE/DapE_CS"/>
</dbReference>
<dbReference type="PANTHER" id="PTHR42994">
    <property type="entry name" value="PEPTIDASE T"/>
    <property type="match status" value="1"/>
</dbReference>
<evidence type="ECO:0000256" key="3">
    <source>
        <dbReference type="ARBA" id="ARBA00022801"/>
    </source>
</evidence>
<comment type="cofactor">
    <cofactor evidence="1">
        <name>Zn(2+)</name>
        <dbReference type="ChEBI" id="CHEBI:29105"/>
    </cofactor>
</comment>
<dbReference type="GO" id="GO:0046872">
    <property type="term" value="F:metal ion binding"/>
    <property type="evidence" value="ECO:0007669"/>
    <property type="project" value="UniProtKB-KW"/>
</dbReference>
<dbReference type="AlphaFoldDB" id="A0A427TWP8"/>
<reference evidence="5" key="1">
    <citation type="submission" date="2018-12" db="EMBL/GenBank/DDBJ databases">
        <title>Bacillus chawlae sp. nov., Bacillus glennii sp. nov., and Bacillus saganii sp. nov. Isolated from the Vehicle Assembly Building at Kennedy Space Center where the Viking Spacecraft were Assembled.</title>
        <authorList>
            <person name="Seuylemezian A."/>
            <person name="Vaishampayan P."/>
        </authorList>
    </citation>
    <scope>NUCLEOTIDE SEQUENCE [LARGE SCALE GENOMIC DNA]</scope>
    <source>
        <strain evidence="5">DSM 13966</strain>
    </source>
</reference>